<keyword evidence="2 9" id="KW-0963">Cytoplasm</keyword>
<reference evidence="12 13" key="1">
    <citation type="journal article" date="2022" name="bioRxiv">
        <title>Genomics of Preaxostyla Flagellates Illuminates Evolutionary Transitions and the Path Towards Mitochondrial Loss.</title>
        <authorList>
            <person name="Novak L.V.F."/>
            <person name="Treitli S.C."/>
            <person name="Pyrih J."/>
            <person name="Halakuc P."/>
            <person name="Pipaliya S.V."/>
            <person name="Vacek V."/>
            <person name="Brzon O."/>
            <person name="Soukal P."/>
            <person name="Eme L."/>
            <person name="Dacks J.B."/>
            <person name="Karnkowska A."/>
            <person name="Elias M."/>
            <person name="Hampl V."/>
        </authorList>
    </citation>
    <scope>NUCLEOTIDE SEQUENCE [LARGE SCALE GENOMIC DNA]</scope>
    <source>
        <strain evidence="12">NAU3</strain>
        <tissue evidence="12">Gut</tissue>
    </source>
</reference>
<evidence type="ECO:0000256" key="6">
    <source>
        <dbReference type="ARBA" id="ARBA00022694"/>
    </source>
</evidence>
<organism evidence="12 13">
    <name type="scientific">Blattamonas nauphoetae</name>
    <dbReference type="NCBI Taxonomy" id="2049346"/>
    <lineage>
        <taxon>Eukaryota</taxon>
        <taxon>Metamonada</taxon>
        <taxon>Preaxostyla</taxon>
        <taxon>Oxymonadida</taxon>
        <taxon>Blattamonas</taxon>
    </lineage>
</organism>
<evidence type="ECO:0000256" key="2">
    <source>
        <dbReference type="ARBA" id="ARBA00022490"/>
    </source>
</evidence>
<dbReference type="Proteomes" id="UP001281761">
    <property type="component" value="Unassembled WGS sequence"/>
</dbReference>
<comment type="subcellular location">
    <subcellularLocation>
        <location evidence="9">Mitochondrion matrix</location>
    </subcellularLocation>
    <subcellularLocation>
        <location evidence="9">Nucleus</location>
    </subcellularLocation>
    <subcellularLocation>
        <location evidence="9">Cytoplasm</location>
    </subcellularLocation>
    <text evidence="9">Predominantly in the mitochondria and in the nucleus.</text>
</comment>
<comment type="similarity">
    <text evidence="9">Belongs to the TRM5 / TYW2 family.</text>
</comment>
<accession>A0ABQ9XF95</accession>
<keyword evidence="4 9" id="KW-0808">Transferase</keyword>
<evidence type="ECO:0000256" key="3">
    <source>
        <dbReference type="ARBA" id="ARBA00022603"/>
    </source>
</evidence>
<feature type="binding site" evidence="9">
    <location>
        <position position="358"/>
    </location>
    <ligand>
        <name>S-adenosyl-L-methionine</name>
        <dbReference type="ChEBI" id="CHEBI:59789"/>
    </ligand>
</feature>
<comment type="caution">
    <text evidence="12">The sequence shown here is derived from an EMBL/GenBank/DDBJ whole genome shotgun (WGS) entry which is preliminary data.</text>
</comment>
<evidence type="ECO:0000256" key="5">
    <source>
        <dbReference type="ARBA" id="ARBA00022691"/>
    </source>
</evidence>
<evidence type="ECO:0000256" key="1">
    <source>
        <dbReference type="ARBA" id="ARBA00009775"/>
    </source>
</evidence>
<comment type="function">
    <text evidence="9">Specifically methylates the N1 position of guanosine-37 in various cytoplasmic and mitochondrial tRNAs. Methylation is not dependent on the nature of the nucleoside 5' of the target nucleoside. This is the first step in the biosynthesis of wybutosine (yW), a modified base adjacent to the anticodon of tRNAs and required for accurate decoding.</text>
</comment>
<dbReference type="InterPro" id="IPR056743">
    <property type="entry name" value="TRM5-TYW2-like_MTfase"/>
</dbReference>
<feature type="binding site" evidence="9">
    <location>
        <position position="215"/>
    </location>
    <ligand>
        <name>S-adenosyl-L-methionine</name>
        <dbReference type="ChEBI" id="CHEBI:59789"/>
    </ligand>
</feature>
<dbReference type="PANTHER" id="PTHR23245">
    <property type="entry name" value="TRNA METHYLTRANSFERASE"/>
    <property type="match status" value="1"/>
</dbReference>
<dbReference type="EMBL" id="JARBJD010000144">
    <property type="protein sequence ID" value="KAK2950012.1"/>
    <property type="molecule type" value="Genomic_DNA"/>
</dbReference>
<comment type="similarity">
    <text evidence="1">Belongs to the class I-like SAM-binding methyltransferase superfamily. TRM5/TYW2 family.</text>
</comment>
<dbReference type="SUPFAM" id="SSF53335">
    <property type="entry name" value="S-adenosyl-L-methionine-dependent methyltransferases"/>
    <property type="match status" value="1"/>
</dbReference>
<dbReference type="PROSITE" id="PS51684">
    <property type="entry name" value="SAM_MT_TRM5_TYW2"/>
    <property type="match status" value="1"/>
</dbReference>
<dbReference type="GO" id="GO:0008168">
    <property type="term" value="F:methyltransferase activity"/>
    <property type="evidence" value="ECO:0007669"/>
    <property type="project" value="UniProtKB-KW"/>
</dbReference>
<comment type="catalytic activity">
    <reaction evidence="9">
        <text>guanosine(37) in tRNA + S-adenosyl-L-methionine = N(1)-methylguanosine(37) in tRNA + S-adenosyl-L-homocysteine + H(+)</text>
        <dbReference type="Rhea" id="RHEA:36899"/>
        <dbReference type="Rhea" id="RHEA-COMP:10145"/>
        <dbReference type="Rhea" id="RHEA-COMP:10147"/>
        <dbReference type="ChEBI" id="CHEBI:15378"/>
        <dbReference type="ChEBI" id="CHEBI:57856"/>
        <dbReference type="ChEBI" id="CHEBI:59789"/>
        <dbReference type="ChEBI" id="CHEBI:73542"/>
        <dbReference type="ChEBI" id="CHEBI:74269"/>
        <dbReference type="EC" id="2.1.1.228"/>
    </reaction>
</comment>
<dbReference type="PANTHER" id="PTHR23245:SF36">
    <property type="entry name" value="TRNA (GUANINE(37)-N1)-METHYLTRANSFERASE"/>
    <property type="match status" value="1"/>
</dbReference>
<dbReference type="Gene3D" id="3.40.50.150">
    <property type="entry name" value="Vaccinia Virus protein VP39"/>
    <property type="match status" value="1"/>
</dbReference>
<feature type="compositionally biased region" description="Basic and acidic residues" evidence="10">
    <location>
        <begin position="322"/>
        <end position="333"/>
    </location>
</feature>
<evidence type="ECO:0000256" key="8">
    <source>
        <dbReference type="ARBA" id="ARBA00023242"/>
    </source>
</evidence>
<feature type="binding site" evidence="9">
    <location>
        <begin position="290"/>
        <end position="291"/>
    </location>
    <ligand>
        <name>S-adenosyl-L-methionine</name>
        <dbReference type="ChEBI" id="CHEBI:59789"/>
    </ligand>
</feature>
<dbReference type="Pfam" id="PF25133">
    <property type="entry name" value="TYW2_N_2"/>
    <property type="match status" value="1"/>
</dbReference>
<feature type="binding site" evidence="9">
    <location>
        <begin position="262"/>
        <end position="263"/>
    </location>
    <ligand>
        <name>S-adenosyl-L-methionine</name>
        <dbReference type="ChEBI" id="CHEBI:59789"/>
    </ligand>
</feature>
<evidence type="ECO:0000259" key="11">
    <source>
        <dbReference type="PROSITE" id="PS51684"/>
    </source>
</evidence>
<dbReference type="InterPro" id="IPR025792">
    <property type="entry name" value="tRNA_Gua_MeTrfase_euk"/>
</dbReference>
<keyword evidence="13" id="KW-1185">Reference proteome</keyword>
<dbReference type="Pfam" id="PF02475">
    <property type="entry name" value="TRM5-TYW2_MTfase"/>
    <property type="match status" value="1"/>
</dbReference>
<proteinExistence type="inferred from homology"/>
<keyword evidence="6 9" id="KW-0819">tRNA processing</keyword>
<evidence type="ECO:0000256" key="10">
    <source>
        <dbReference type="SAM" id="MobiDB-lite"/>
    </source>
</evidence>
<sequence length="499" mass="56882">MSTSKSLDDVLQEYEILKTETHLESYPFVSLEARKLGEWRPLLKDYVLLEPGIRQIIIDEEHPGNKIIHLKKGTTVDSLPTELREKFRANNLEINIRDVLVGTNHLRYDEVISRLLPENVPSVSSFETIGHIAHLNLRDEHLPYRSFIGQVILDRCPQIRTVVNKTENIKNEFRVLPMEVIAGDDDTDVQMKEHGINFVFDYRTVYWNSRLQDEHTYLVEQCHDNEVVADLFAGIGPFAVPMACAHQSPSSAKARCFVYANDLNPSSYEYLKQNVRLNNVEDRVVCMNEDGRKAVHVVIEMIRQHISERDQTLGENPPDPEAGEKRMRVEPQPKRGRKPKPPPVPFNYFTIPSRFVMNLPDSAPEFLDAFVGCLSPLFLSTELKDNQTIINTITSQSFSSATSHLLVPPSSTYSPLPFVHCYYFTRARPEDRPAEFVERAANAFGGFRIDSQLASDTTHTLSDILSLREIRDVAPLKVMVCAMFRIPFQLAFKGVLEGT</sequence>
<dbReference type="InterPro" id="IPR029063">
    <property type="entry name" value="SAM-dependent_MTases_sf"/>
</dbReference>
<gene>
    <name evidence="12" type="ORF">BLNAU_15047</name>
</gene>
<dbReference type="HAMAP" id="MF_03152">
    <property type="entry name" value="TRM5"/>
    <property type="match status" value="1"/>
</dbReference>
<name>A0ABQ9XF95_9EUKA</name>
<dbReference type="InterPro" id="IPR056744">
    <property type="entry name" value="TRM5/TYW2-like_N"/>
</dbReference>
<evidence type="ECO:0000256" key="7">
    <source>
        <dbReference type="ARBA" id="ARBA00023128"/>
    </source>
</evidence>
<keyword evidence="3 9" id="KW-0489">Methyltransferase</keyword>
<dbReference type="CDD" id="cd02440">
    <property type="entry name" value="AdoMet_MTases"/>
    <property type="match status" value="1"/>
</dbReference>
<evidence type="ECO:0000313" key="12">
    <source>
        <dbReference type="EMBL" id="KAK2950012.1"/>
    </source>
</evidence>
<comment type="subunit">
    <text evidence="9">Monomer.</text>
</comment>
<dbReference type="Gene3D" id="3.30.300.110">
    <property type="entry name" value="Met-10+ protein-like domains"/>
    <property type="match status" value="1"/>
</dbReference>
<keyword evidence="8 9" id="KW-0539">Nucleus</keyword>
<feature type="domain" description="SAM-dependent methyltransferase TRM5/TYW2-type" evidence="11">
    <location>
        <begin position="126"/>
        <end position="488"/>
    </location>
</feature>
<evidence type="ECO:0000256" key="9">
    <source>
        <dbReference type="HAMAP-Rule" id="MF_03152"/>
    </source>
</evidence>
<evidence type="ECO:0000313" key="13">
    <source>
        <dbReference type="Proteomes" id="UP001281761"/>
    </source>
</evidence>
<dbReference type="InterPro" id="IPR030382">
    <property type="entry name" value="MeTrfase_TRM5/TYW2"/>
</dbReference>
<dbReference type="EC" id="2.1.1.228" evidence="9"/>
<evidence type="ECO:0000256" key="4">
    <source>
        <dbReference type="ARBA" id="ARBA00022679"/>
    </source>
</evidence>
<keyword evidence="5 9" id="KW-0949">S-adenosyl-L-methionine</keyword>
<dbReference type="GO" id="GO:0032259">
    <property type="term" value="P:methylation"/>
    <property type="evidence" value="ECO:0007669"/>
    <property type="project" value="UniProtKB-KW"/>
</dbReference>
<protein>
    <recommendedName>
        <fullName evidence="9">tRNA (guanine(37)-N1)-methyltransferase</fullName>
        <ecNumber evidence="9">2.1.1.228</ecNumber>
    </recommendedName>
    <alternativeName>
        <fullName evidence="9">M1G-methyltransferase</fullName>
    </alternativeName>
    <alternativeName>
        <fullName evidence="9">tRNA [GM37] methyltransferase</fullName>
    </alternativeName>
    <alternativeName>
        <fullName evidence="9">tRNA methyltransferase 5 homolog</fullName>
    </alternativeName>
</protein>
<feature type="region of interest" description="Disordered" evidence="10">
    <location>
        <begin position="308"/>
        <end position="344"/>
    </location>
</feature>
<keyword evidence="7 9" id="KW-0496">Mitochondrion</keyword>